<evidence type="ECO:0000256" key="7">
    <source>
        <dbReference type="ARBA" id="ARBA00023136"/>
    </source>
</evidence>
<comment type="function">
    <text evidence="9">Part of the tripartite ATP-independent periplasmic (TRAP) transport system.</text>
</comment>
<protein>
    <recommendedName>
        <fullName evidence="9">TRAP transporter small permease protein</fullName>
    </recommendedName>
</protein>
<dbReference type="InterPro" id="IPR007387">
    <property type="entry name" value="TRAP_DctQ"/>
</dbReference>
<organism evidence="11 12">
    <name type="scientific">Parasulfitobacter algicola</name>
    <dbReference type="NCBI Taxonomy" id="2614809"/>
    <lineage>
        <taxon>Bacteria</taxon>
        <taxon>Pseudomonadati</taxon>
        <taxon>Pseudomonadota</taxon>
        <taxon>Alphaproteobacteria</taxon>
        <taxon>Rhodobacterales</taxon>
        <taxon>Roseobacteraceae</taxon>
        <taxon>Parasulfitobacter</taxon>
    </lineage>
</organism>
<gene>
    <name evidence="11" type="ORF">HRQ87_18930</name>
</gene>
<accession>A0ABX2IZL4</accession>
<dbReference type="InterPro" id="IPR055348">
    <property type="entry name" value="DctQ"/>
</dbReference>
<feature type="transmembrane region" description="Helical" evidence="9">
    <location>
        <begin position="92"/>
        <end position="113"/>
    </location>
</feature>
<dbReference type="EMBL" id="JABUFE010000021">
    <property type="protein sequence ID" value="NSX56860.1"/>
    <property type="molecule type" value="Genomic_DNA"/>
</dbReference>
<dbReference type="PANTHER" id="PTHR35011">
    <property type="entry name" value="2,3-DIKETO-L-GULONATE TRAP TRANSPORTER SMALL PERMEASE PROTEIN YIAM"/>
    <property type="match status" value="1"/>
</dbReference>
<evidence type="ECO:0000256" key="6">
    <source>
        <dbReference type="ARBA" id="ARBA00022989"/>
    </source>
</evidence>
<feature type="transmembrane region" description="Helical" evidence="9">
    <location>
        <begin position="54"/>
        <end position="71"/>
    </location>
</feature>
<dbReference type="PANTHER" id="PTHR35011:SF10">
    <property type="entry name" value="TRAP TRANSPORTER SMALL PERMEASE PROTEIN"/>
    <property type="match status" value="1"/>
</dbReference>
<keyword evidence="12" id="KW-1185">Reference proteome</keyword>
<keyword evidence="3" id="KW-1003">Cell membrane</keyword>
<sequence length="174" mass="18845">MIRFLNMLYKIAGGLAGLLILAICLLISAQVMLNAAGRISPGLLPPTIPSYRDFSGFMLAGATFLAMAHTLRAGGHIRVNLVTQRFADPVQAILEGIVLTLTIALTAFATWYMGALVEESWRYNDLSNGIIPIPLWAPQSVTCFGMALLTLALVHTLVDLIRARKPVLTNPDEV</sequence>
<dbReference type="RefSeq" id="WP_174140011.1">
    <property type="nucleotide sequence ID" value="NZ_JABUFE010000021.1"/>
</dbReference>
<evidence type="ECO:0000256" key="1">
    <source>
        <dbReference type="ARBA" id="ARBA00004429"/>
    </source>
</evidence>
<evidence type="ECO:0000256" key="9">
    <source>
        <dbReference type="RuleBase" id="RU369079"/>
    </source>
</evidence>
<comment type="caution">
    <text evidence="9">Lacks conserved residue(s) required for the propagation of feature annotation.</text>
</comment>
<comment type="subcellular location">
    <subcellularLocation>
        <location evidence="1 9">Cell inner membrane</location>
        <topology evidence="1 9">Multi-pass membrane protein</topology>
    </subcellularLocation>
</comment>
<name>A0ABX2IZL4_9RHOB</name>
<comment type="caution">
    <text evidence="11">The sequence shown here is derived from an EMBL/GenBank/DDBJ whole genome shotgun (WGS) entry which is preliminary data.</text>
</comment>
<evidence type="ECO:0000256" key="2">
    <source>
        <dbReference type="ARBA" id="ARBA00022448"/>
    </source>
</evidence>
<reference evidence="11 12" key="1">
    <citation type="submission" date="2020-06" db="EMBL/GenBank/DDBJ databases">
        <title>Sulfitobacter algicola sp. nov., isolated from green algae.</title>
        <authorList>
            <person name="Wang C."/>
        </authorList>
    </citation>
    <scope>NUCLEOTIDE SEQUENCE [LARGE SCALE GENOMIC DNA]</scope>
    <source>
        <strain evidence="11 12">1151</strain>
    </source>
</reference>
<proteinExistence type="inferred from homology"/>
<evidence type="ECO:0000256" key="8">
    <source>
        <dbReference type="ARBA" id="ARBA00038436"/>
    </source>
</evidence>
<keyword evidence="6 9" id="KW-1133">Transmembrane helix</keyword>
<dbReference type="Pfam" id="PF04290">
    <property type="entry name" value="DctQ"/>
    <property type="match status" value="1"/>
</dbReference>
<feature type="domain" description="Tripartite ATP-independent periplasmic transporters DctQ component" evidence="10">
    <location>
        <begin position="50"/>
        <end position="162"/>
    </location>
</feature>
<evidence type="ECO:0000256" key="4">
    <source>
        <dbReference type="ARBA" id="ARBA00022519"/>
    </source>
</evidence>
<dbReference type="Proteomes" id="UP000777935">
    <property type="component" value="Unassembled WGS sequence"/>
</dbReference>
<keyword evidence="2 9" id="KW-0813">Transport</keyword>
<keyword evidence="4 9" id="KW-0997">Cell inner membrane</keyword>
<evidence type="ECO:0000256" key="3">
    <source>
        <dbReference type="ARBA" id="ARBA00022475"/>
    </source>
</evidence>
<evidence type="ECO:0000313" key="12">
    <source>
        <dbReference type="Proteomes" id="UP000777935"/>
    </source>
</evidence>
<comment type="similarity">
    <text evidence="8 9">Belongs to the TRAP transporter small permease family.</text>
</comment>
<feature type="transmembrane region" description="Helical" evidence="9">
    <location>
        <begin position="133"/>
        <end position="158"/>
    </location>
</feature>
<evidence type="ECO:0000259" key="10">
    <source>
        <dbReference type="Pfam" id="PF04290"/>
    </source>
</evidence>
<comment type="subunit">
    <text evidence="9">The complex comprises the extracytoplasmic solute receptor protein and the two transmembrane proteins.</text>
</comment>
<evidence type="ECO:0000256" key="5">
    <source>
        <dbReference type="ARBA" id="ARBA00022692"/>
    </source>
</evidence>
<evidence type="ECO:0000313" key="11">
    <source>
        <dbReference type="EMBL" id="NSX56860.1"/>
    </source>
</evidence>
<keyword evidence="7 9" id="KW-0472">Membrane</keyword>
<keyword evidence="5 9" id="KW-0812">Transmembrane</keyword>